<comment type="caution">
    <text evidence="1">The sequence shown here is derived from an EMBL/GenBank/DDBJ whole genome shotgun (WGS) entry which is preliminary data.</text>
</comment>
<keyword evidence="2" id="KW-1185">Reference proteome</keyword>
<dbReference type="EMBL" id="JBBPBM010000182">
    <property type="protein sequence ID" value="KAK8501724.1"/>
    <property type="molecule type" value="Genomic_DNA"/>
</dbReference>
<sequence length="93" mass="10313">MLLGLGGKRRIMSLFSSYFRSILEFFALLCCACIFIDVESRELPPRPPPLSKRAKSTFGAGDHHANIDWKNVLLGFSCFCFPPPPAAAALLRI</sequence>
<organism evidence="1 2">
    <name type="scientific">Hibiscus sabdariffa</name>
    <name type="common">roselle</name>
    <dbReference type="NCBI Taxonomy" id="183260"/>
    <lineage>
        <taxon>Eukaryota</taxon>
        <taxon>Viridiplantae</taxon>
        <taxon>Streptophyta</taxon>
        <taxon>Embryophyta</taxon>
        <taxon>Tracheophyta</taxon>
        <taxon>Spermatophyta</taxon>
        <taxon>Magnoliopsida</taxon>
        <taxon>eudicotyledons</taxon>
        <taxon>Gunneridae</taxon>
        <taxon>Pentapetalae</taxon>
        <taxon>rosids</taxon>
        <taxon>malvids</taxon>
        <taxon>Malvales</taxon>
        <taxon>Malvaceae</taxon>
        <taxon>Malvoideae</taxon>
        <taxon>Hibiscus</taxon>
    </lineage>
</organism>
<name>A0ABR2B5Y5_9ROSI</name>
<reference evidence="1 2" key="1">
    <citation type="journal article" date="2024" name="G3 (Bethesda)">
        <title>Genome assembly of Hibiscus sabdariffa L. provides insights into metabolisms of medicinal natural products.</title>
        <authorList>
            <person name="Kim T."/>
        </authorList>
    </citation>
    <scope>NUCLEOTIDE SEQUENCE [LARGE SCALE GENOMIC DNA]</scope>
    <source>
        <strain evidence="1">TK-2024</strain>
        <tissue evidence="1">Old leaves</tissue>
    </source>
</reference>
<accession>A0ABR2B5Y5</accession>
<gene>
    <name evidence="1" type="ORF">V6N12_002460</name>
</gene>
<evidence type="ECO:0000313" key="2">
    <source>
        <dbReference type="Proteomes" id="UP001472677"/>
    </source>
</evidence>
<protein>
    <submittedName>
        <fullName evidence="1">Uncharacterized protein</fullName>
    </submittedName>
</protein>
<proteinExistence type="predicted"/>
<dbReference type="Proteomes" id="UP001472677">
    <property type="component" value="Unassembled WGS sequence"/>
</dbReference>
<evidence type="ECO:0000313" key="1">
    <source>
        <dbReference type="EMBL" id="KAK8501724.1"/>
    </source>
</evidence>